<feature type="region of interest" description="Disordered" evidence="1">
    <location>
        <begin position="1"/>
        <end position="21"/>
    </location>
</feature>
<evidence type="ECO:0000313" key="2">
    <source>
        <dbReference type="EMBL" id="KAF3686850.1"/>
    </source>
</evidence>
<gene>
    <name evidence="2" type="ORF">EXN66_Car002522</name>
</gene>
<evidence type="ECO:0000313" key="3">
    <source>
        <dbReference type="Proteomes" id="UP000503349"/>
    </source>
</evidence>
<protein>
    <submittedName>
        <fullName evidence="2">Uncharacterized protein</fullName>
    </submittedName>
</protein>
<dbReference type="Proteomes" id="UP000503349">
    <property type="component" value="Chromosome 2"/>
</dbReference>
<reference evidence="2 3" key="1">
    <citation type="submission" date="2019-02" db="EMBL/GenBank/DDBJ databases">
        <title>Opniocepnalus argus genome.</title>
        <authorList>
            <person name="Zhou C."/>
            <person name="Xiao S."/>
        </authorList>
    </citation>
    <scope>NUCLEOTIDE SEQUENCE [LARGE SCALE GENOMIC DNA]</scope>
    <source>
        <strain evidence="2">OARG1902GOOAL</strain>
        <tissue evidence="2">Muscle</tissue>
    </source>
</reference>
<sequence length="72" mass="8253">MQISTLREDSPPVPSKSVRLHQNAQMSKTILTCTSSFYQYSAKRWQQLPQPTPIIDSVISNYGSSSYFREKL</sequence>
<keyword evidence="3" id="KW-1185">Reference proteome</keyword>
<dbReference type="EMBL" id="CM015713">
    <property type="protein sequence ID" value="KAF3686850.1"/>
    <property type="molecule type" value="Genomic_DNA"/>
</dbReference>
<reference evidence="3" key="2">
    <citation type="submission" date="2019-02" db="EMBL/GenBank/DDBJ databases">
        <title>Opniocepnalus argus Var Kimnra genome.</title>
        <authorList>
            <person name="Zhou C."/>
            <person name="Xiao S."/>
        </authorList>
    </citation>
    <scope>NUCLEOTIDE SEQUENCE [LARGE SCALE GENOMIC DNA]</scope>
</reference>
<feature type="compositionally biased region" description="Basic and acidic residues" evidence="1">
    <location>
        <begin position="1"/>
        <end position="10"/>
    </location>
</feature>
<accession>A0A6G1P969</accession>
<dbReference type="AlphaFoldDB" id="A0A6G1P969"/>
<organism evidence="2 3">
    <name type="scientific">Channa argus</name>
    <name type="common">Northern snakehead</name>
    <name type="synonym">Ophicephalus argus</name>
    <dbReference type="NCBI Taxonomy" id="215402"/>
    <lineage>
        <taxon>Eukaryota</taxon>
        <taxon>Metazoa</taxon>
        <taxon>Chordata</taxon>
        <taxon>Craniata</taxon>
        <taxon>Vertebrata</taxon>
        <taxon>Euteleostomi</taxon>
        <taxon>Actinopterygii</taxon>
        <taxon>Neopterygii</taxon>
        <taxon>Teleostei</taxon>
        <taxon>Neoteleostei</taxon>
        <taxon>Acanthomorphata</taxon>
        <taxon>Anabantaria</taxon>
        <taxon>Anabantiformes</taxon>
        <taxon>Channoidei</taxon>
        <taxon>Channidae</taxon>
        <taxon>Channa</taxon>
    </lineage>
</organism>
<name>A0A6G1P969_CHAAH</name>
<proteinExistence type="predicted"/>
<evidence type="ECO:0000256" key="1">
    <source>
        <dbReference type="SAM" id="MobiDB-lite"/>
    </source>
</evidence>